<dbReference type="Proteomes" id="UP001558613">
    <property type="component" value="Unassembled WGS sequence"/>
</dbReference>
<evidence type="ECO:0000256" key="4">
    <source>
        <dbReference type="ARBA" id="ARBA00023136"/>
    </source>
</evidence>
<evidence type="ECO:0000313" key="8">
    <source>
        <dbReference type="EMBL" id="KAL1280468.1"/>
    </source>
</evidence>
<comment type="caution">
    <text evidence="8">The sequence shown here is derived from an EMBL/GenBank/DDBJ whole genome shotgun (WGS) entry which is preliminary data.</text>
</comment>
<gene>
    <name evidence="8" type="ORF">QQF64_015068</name>
</gene>
<evidence type="ECO:0000259" key="7">
    <source>
        <dbReference type="PROSITE" id="PS50835"/>
    </source>
</evidence>
<keyword evidence="4" id="KW-0472">Membrane</keyword>
<evidence type="ECO:0000256" key="2">
    <source>
        <dbReference type="ARBA" id="ARBA00022692"/>
    </source>
</evidence>
<evidence type="ECO:0000256" key="3">
    <source>
        <dbReference type="ARBA" id="ARBA00022989"/>
    </source>
</evidence>
<keyword evidence="5" id="KW-0675">Receptor</keyword>
<dbReference type="InterPro" id="IPR003599">
    <property type="entry name" value="Ig_sub"/>
</dbReference>
<dbReference type="InterPro" id="IPR007110">
    <property type="entry name" value="Ig-like_dom"/>
</dbReference>
<dbReference type="CDD" id="cd00099">
    <property type="entry name" value="IgV"/>
    <property type="match status" value="1"/>
</dbReference>
<dbReference type="PANTHER" id="PTHR19256">
    <property type="entry name" value="T-CELL RECEPTOR GAMMA CHAIN"/>
    <property type="match status" value="1"/>
</dbReference>
<protein>
    <recommendedName>
        <fullName evidence="7">Ig-like domain-containing protein</fullName>
    </recommendedName>
</protein>
<dbReference type="SUPFAM" id="SSF48726">
    <property type="entry name" value="Immunoglobulin"/>
    <property type="match status" value="4"/>
</dbReference>
<dbReference type="EMBL" id="JAYMGO010000002">
    <property type="protein sequence ID" value="KAL1280468.1"/>
    <property type="molecule type" value="Genomic_DNA"/>
</dbReference>
<dbReference type="SMART" id="SM00409">
    <property type="entry name" value="IG"/>
    <property type="match status" value="4"/>
</dbReference>
<keyword evidence="6" id="KW-0393">Immunoglobulin domain</keyword>
<evidence type="ECO:0000256" key="1">
    <source>
        <dbReference type="ARBA" id="ARBA00004370"/>
    </source>
</evidence>
<comment type="subcellular location">
    <subcellularLocation>
        <location evidence="1">Membrane</location>
    </subcellularLocation>
</comment>
<dbReference type="Pfam" id="PF07686">
    <property type="entry name" value="V-set"/>
    <property type="match status" value="4"/>
</dbReference>
<dbReference type="InterPro" id="IPR051117">
    <property type="entry name" value="TRG_var/const_region"/>
</dbReference>
<dbReference type="InterPro" id="IPR013783">
    <property type="entry name" value="Ig-like_fold"/>
</dbReference>
<dbReference type="PANTHER" id="PTHR19256:SF65">
    <property type="entry name" value="T CELL RECEPTOR GAMMA CONSTANT 1-RELATED"/>
    <property type="match status" value="1"/>
</dbReference>
<accession>A0ABR3NTY8</accession>
<name>A0ABR3NTY8_9TELE</name>
<feature type="domain" description="Ig-like" evidence="7">
    <location>
        <begin position="363"/>
        <end position="464"/>
    </location>
</feature>
<dbReference type="InterPro" id="IPR013106">
    <property type="entry name" value="Ig_V-set"/>
</dbReference>
<dbReference type="InterPro" id="IPR036179">
    <property type="entry name" value="Ig-like_dom_sf"/>
</dbReference>
<organism evidence="8 9">
    <name type="scientific">Cirrhinus molitorella</name>
    <name type="common">mud carp</name>
    <dbReference type="NCBI Taxonomy" id="172907"/>
    <lineage>
        <taxon>Eukaryota</taxon>
        <taxon>Metazoa</taxon>
        <taxon>Chordata</taxon>
        <taxon>Craniata</taxon>
        <taxon>Vertebrata</taxon>
        <taxon>Euteleostomi</taxon>
        <taxon>Actinopterygii</taxon>
        <taxon>Neopterygii</taxon>
        <taxon>Teleostei</taxon>
        <taxon>Ostariophysi</taxon>
        <taxon>Cypriniformes</taxon>
        <taxon>Cyprinidae</taxon>
        <taxon>Labeoninae</taxon>
        <taxon>Labeonini</taxon>
        <taxon>Cirrhinus</taxon>
    </lineage>
</organism>
<evidence type="ECO:0000256" key="6">
    <source>
        <dbReference type="ARBA" id="ARBA00023319"/>
    </source>
</evidence>
<evidence type="ECO:0000256" key="5">
    <source>
        <dbReference type="ARBA" id="ARBA00023170"/>
    </source>
</evidence>
<dbReference type="SMART" id="SM00406">
    <property type="entry name" value="IGv"/>
    <property type="match status" value="4"/>
</dbReference>
<reference evidence="8 9" key="1">
    <citation type="submission" date="2023-09" db="EMBL/GenBank/DDBJ databases">
        <authorList>
            <person name="Wang M."/>
        </authorList>
    </citation>
    <scope>NUCLEOTIDE SEQUENCE [LARGE SCALE GENOMIC DNA]</scope>
    <source>
        <strain evidence="8">GT-2023</strain>
        <tissue evidence="8">Liver</tissue>
    </source>
</reference>
<keyword evidence="3" id="KW-1133">Transmembrane helix</keyword>
<evidence type="ECO:0000313" key="9">
    <source>
        <dbReference type="Proteomes" id="UP001558613"/>
    </source>
</evidence>
<dbReference type="Gene3D" id="2.60.40.10">
    <property type="entry name" value="Immunoglobulins"/>
    <property type="match status" value="4"/>
</dbReference>
<keyword evidence="9" id="KW-1185">Reference proteome</keyword>
<feature type="domain" description="Ig-like" evidence="7">
    <location>
        <begin position="154"/>
        <end position="245"/>
    </location>
</feature>
<sequence>MPAAVLGVSLDQGQKALVKTEGKTVYLPCKVTDLQDWNYIHWYQIKDGEAPSRLLYISEGGSVTRDTNNDQANDFTVDKTKLYDLKLSNTQKKHAAVYFCTYWDGHISWRTDADMALSGMITFGLLVVLIDCLNGQITHLQSVMIRTKSKAALIKCQVDSATFKSSALHWYKAPPNGVPQRLMYFDAGSKVAKKDSDAPRKISGSVNDAEKDKPVTLTLTITKPEPSDEGSYYCALWSEDNTVLTAEGKTVYLPCKVTGRSYIHWYQIKDGEGPSRLLYISQGGDVTRDTNNRQANDFTVDKTKLYDLKLSNTQKKHAAVYFCAYWDSSSYHNSWTTDEDMALSGMITFGLFVVLIGCLNGQPTHPVPSLIKASGRTARIQCRMDSSKLTSNALHWYRLKDQAFQRLMYFEAGSKTGKSDPGVPSRYAGSVKADLVTLTISTLESSDAGSYYCALWSEDNTVLTVRGSHYKNPLLSSKLLLEQQQQKGDIRNFFNWVWDVAF</sequence>
<proteinExistence type="predicted"/>
<feature type="domain" description="Ig-like" evidence="7">
    <location>
        <begin position="2"/>
        <end position="101"/>
    </location>
</feature>
<keyword evidence="2" id="KW-0812">Transmembrane</keyword>
<dbReference type="PROSITE" id="PS50835">
    <property type="entry name" value="IG_LIKE"/>
    <property type="match status" value="3"/>
</dbReference>